<comment type="caution">
    <text evidence="2">The sequence shown here is derived from an EMBL/GenBank/DDBJ whole genome shotgun (WGS) entry which is preliminary data.</text>
</comment>
<gene>
    <name evidence="2" type="ORF">L596_001230</name>
</gene>
<evidence type="ECO:0000256" key="1">
    <source>
        <dbReference type="SAM" id="MobiDB-lite"/>
    </source>
</evidence>
<proteinExistence type="predicted"/>
<feature type="region of interest" description="Disordered" evidence="1">
    <location>
        <begin position="23"/>
        <end position="48"/>
    </location>
</feature>
<name>A0A4U8UKZ5_STECR</name>
<dbReference type="STRING" id="34508.A0A4U8UKZ5"/>
<organism evidence="2 3">
    <name type="scientific">Steinernema carpocapsae</name>
    <name type="common">Entomopathogenic nematode</name>
    <dbReference type="NCBI Taxonomy" id="34508"/>
    <lineage>
        <taxon>Eukaryota</taxon>
        <taxon>Metazoa</taxon>
        <taxon>Ecdysozoa</taxon>
        <taxon>Nematoda</taxon>
        <taxon>Chromadorea</taxon>
        <taxon>Rhabditida</taxon>
        <taxon>Tylenchina</taxon>
        <taxon>Panagrolaimomorpha</taxon>
        <taxon>Strongyloidoidea</taxon>
        <taxon>Steinernematidae</taxon>
        <taxon>Steinernema</taxon>
    </lineage>
</organism>
<sequence>MGDEAGQSPSECTEQGLWEVEPYYYNPSSSGSSGNNRHQNYARTKRGKAFKNRSSGEYKCFEAHNGLVYRPGDNIFVDTGALEPFMVGTISTFKMVSLRCYFIFPYSYYYPLPRPEIPSHYLRFLTTYPIAHTRRYSQKTYSRLFSWQLH</sequence>
<dbReference type="Proteomes" id="UP000298663">
    <property type="component" value="Unassembled WGS sequence"/>
</dbReference>
<feature type="compositionally biased region" description="Low complexity" evidence="1">
    <location>
        <begin position="23"/>
        <end position="36"/>
    </location>
</feature>
<dbReference type="EMBL" id="AZBU02000001">
    <property type="protein sequence ID" value="TMS33496.1"/>
    <property type="molecule type" value="Genomic_DNA"/>
</dbReference>
<evidence type="ECO:0000313" key="3">
    <source>
        <dbReference type="Proteomes" id="UP000298663"/>
    </source>
</evidence>
<keyword evidence="3" id="KW-1185">Reference proteome</keyword>
<reference evidence="2 3" key="1">
    <citation type="journal article" date="2015" name="Genome Biol.">
        <title>Comparative genomics of Steinernema reveals deeply conserved gene regulatory networks.</title>
        <authorList>
            <person name="Dillman A.R."/>
            <person name="Macchietto M."/>
            <person name="Porter C.F."/>
            <person name="Rogers A."/>
            <person name="Williams B."/>
            <person name="Antoshechkin I."/>
            <person name="Lee M.M."/>
            <person name="Goodwin Z."/>
            <person name="Lu X."/>
            <person name="Lewis E.E."/>
            <person name="Goodrich-Blair H."/>
            <person name="Stock S.P."/>
            <person name="Adams B.J."/>
            <person name="Sternberg P.W."/>
            <person name="Mortazavi A."/>
        </authorList>
    </citation>
    <scope>NUCLEOTIDE SEQUENCE [LARGE SCALE GENOMIC DNA]</scope>
    <source>
        <strain evidence="2 3">ALL</strain>
    </source>
</reference>
<dbReference type="OrthoDB" id="6147534at2759"/>
<evidence type="ECO:0000313" key="2">
    <source>
        <dbReference type="EMBL" id="TMS33496.1"/>
    </source>
</evidence>
<accession>A0A4U8UKZ5</accession>
<dbReference type="AlphaFoldDB" id="A0A4U8UKZ5"/>
<reference evidence="2 3" key="2">
    <citation type="journal article" date="2019" name="G3 (Bethesda)">
        <title>Hybrid Assembly of the Genome of the Entomopathogenic Nematode Steinernema carpocapsae Identifies the X-Chromosome.</title>
        <authorList>
            <person name="Serra L."/>
            <person name="Macchietto M."/>
            <person name="Macias-Munoz A."/>
            <person name="McGill C.J."/>
            <person name="Rodriguez I.M."/>
            <person name="Rodriguez B."/>
            <person name="Murad R."/>
            <person name="Mortazavi A."/>
        </authorList>
    </citation>
    <scope>NUCLEOTIDE SEQUENCE [LARGE SCALE GENOMIC DNA]</scope>
    <source>
        <strain evidence="2 3">ALL</strain>
    </source>
</reference>
<protein>
    <submittedName>
        <fullName evidence="2">Uncharacterized protein</fullName>
    </submittedName>
</protein>